<gene>
    <name evidence="1" type="ORF">CCR75_005526</name>
</gene>
<evidence type="ECO:0000313" key="1">
    <source>
        <dbReference type="EMBL" id="TDH66296.1"/>
    </source>
</evidence>
<dbReference type="EMBL" id="SHOA02000018">
    <property type="protein sequence ID" value="TDH66296.1"/>
    <property type="molecule type" value="Genomic_DNA"/>
</dbReference>
<dbReference type="KEGG" id="blac:94349278"/>
<dbReference type="AlphaFoldDB" id="A0A976FGP0"/>
<comment type="caution">
    <text evidence="1">The sequence shown here is derived from an EMBL/GenBank/DDBJ whole genome shotgun (WGS) entry which is preliminary data.</text>
</comment>
<reference evidence="1 2" key="1">
    <citation type="journal article" date="2021" name="Genome Biol.">
        <title>AFLAP: assembly-free linkage analysis pipeline using k-mers from genome sequencing data.</title>
        <authorList>
            <person name="Fletcher K."/>
            <person name="Zhang L."/>
            <person name="Gil J."/>
            <person name="Han R."/>
            <person name="Cavanaugh K."/>
            <person name="Michelmore R."/>
        </authorList>
    </citation>
    <scope>NUCLEOTIDE SEQUENCE [LARGE SCALE GENOMIC DNA]</scope>
    <source>
        <strain evidence="1 2">SF5</strain>
    </source>
</reference>
<keyword evidence="2" id="KW-1185">Reference proteome</keyword>
<sequence length="142" mass="15578">MKENKPKAVELLPYLVLSGHPLISGPTGPDRRSERARRSRITGIRDHYLSTPGIAFGQWQALSLTADGGNSVEGTPALSPATIRGRFPRCGRTSARHWCYTTSWTGVPQLTFENDGTTFRLTARMGSLSRARSRLGPRKRGG</sequence>
<proteinExistence type="predicted"/>
<name>A0A976FGP0_BRELC</name>
<dbReference type="Proteomes" id="UP000294530">
    <property type="component" value="Unassembled WGS sequence"/>
</dbReference>
<dbReference type="RefSeq" id="XP_067815795.1">
    <property type="nucleotide sequence ID" value="XM_067963607.1"/>
</dbReference>
<evidence type="ECO:0000313" key="2">
    <source>
        <dbReference type="Proteomes" id="UP000294530"/>
    </source>
</evidence>
<organism evidence="1 2">
    <name type="scientific">Bremia lactucae</name>
    <name type="common">Lettuce downy mildew</name>
    <dbReference type="NCBI Taxonomy" id="4779"/>
    <lineage>
        <taxon>Eukaryota</taxon>
        <taxon>Sar</taxon>
        <taxon>Stramenopiles</taxon>
        <taxon>Oomycota</taxon>
        <taxon>Peronosporomycetes</taxon>
        <taxon>Peronosporales</taxon>
        <taxon>Peronosporaceae</taxon>
        <taxon>Bremia</taxon>
    </lineage>
</organism>
<dbReference type="GeneID" id="94349278"/>
<accession>A0A976FGP0</accession>
<protein>
    <submittedName>
        <fullName evidence="1">Uncharacterized protein</fullName>
    </submittedName>
</protein>